<dbReference type="InterPro" id="IPR002577">
    <property type="entry name" value="HTH_HxlR"/>
</dbReference>
<dbReference type="RefSeq" id="WP_148918941.1">
    <property type="nucleotide sequence ID" value="NZ_VTAV01000004.1"/>
</dbReference>
<comment type="caution">
    <text evidence="5">The sequence shown here is derived from an EMBL/GenBank/DDBJ whole genome shotgun (WGS) entry which is preliminary data.</text>
</comment>
<feature type="domain" description="HTH hxlR-type" evidence="4">
    <location>
        <begin position="14"/>
        <end position="120"/>
    </location>
</feature>
<dbReference type="SUPFAM" id="SSF46785">
    <property type="entry name" value="Winged helix' DNA-binding domain"/>
    <property type="match status" value="1"/>
</dbReference>
<accession>A0A5D4HA25</accession>
<dbReference type="PANTHER" id="PTHR33204">
    <property type="entry name" value="TRANSCRIPTIONAL REGULATOR, MARR FAMILY"/>
    <property type="match status" value="1"/>
</dbReference>
<protein>
    <submittedName>
        <fullName evidence="5">Helix-turn-helix transcriptional regulator</fullName>
    </submittedName>
</protein>
<sequence>MKVKSRRNVSAEQCNEAMLALRDSIEIWGGKWKLMILLYLTIKVKEKNFFMEIVRGIPGISGKMLSKELKDLEMNKLVERIVHTTAPITVEYAITEYGKSFVPVAEKLLQWGMSHRELIKAK</sequence>
<evidence type="ECO:0000259" key="4">
    <source>
        <dbReference type="PROSITE" id="PS51118"/>
    </source>
</evidence>
<dbReference type="InterPro" id="IPR036388">
    <property type="entry name" value="WH-like_DNA-bd_sf"/>
</dbReference>
<dbReference type="Proteomes" id="UP000322362">
    <property type="component" value="Unassembled WGS sequence"/>
</dbReference>
<dbReference type="InterPro" id="IPR036390">
    <property type="entry name" value="WH_DNA-bd_sf"/>
</dbReference>
<evidence type="ECO:0000313" key="5">
    <source>
        <dbReference type="EMBL" id="TYR36689.1"/>
    </source>
</evidence>
<keyword evidence="2" id="KW-0238">DNA-binding</keyword>
<proteinExistence type="predicted"/>
<dbReference type="GO" id="GO:0003677">
    <property type="term" value="F:DNA binding"/>
    <property type="evidence" value="ECO:0007669"/>
    <property type="project" value="UniProtKB-KW"/>
</dbReference>
<organism evidence="5 6">
    <name type="scientific">Sphingobacterium phlebotomi</name>
    <dbReference type="NCBI Taxonomy" id="2605433"/>
    <lineage>
        <taxon>Bacteria</taxon>
        <taxon>Pseudomonadati</taxon>
        <taxon>Bacteroidota</taxon>
        <taxon>Sphingobacteriia</taxon>
        <taxon>Sphingobacteriales</taxon>
        <taxon>Sphingobacteriaceae</taxon>
        <taxon>Sphingobacterium</taxon>
    </lineage>
</organism>
<evidence type="ECO:0000313" key="6">
    <source>
        <dbReference type="Proteomes" id="UP000322362"/>
    </source>
</evidence>
<dbReference type="Pfam" id="PF01638">
    <property type="entry name" value="HxlR"/>
    <property type="match status" value="1"/>
</dbReference>
<dbReference type="PANTHER" id="PTHR33204:SF29">
    <property type="entry name" value="TRANSCRIPTIONAL REGULATOR"/>
    <property type="match status" value="1"/>
</dbReference>
<dbReference type="PROSITE" id="PS51118">
    <property type="entry name" value="HTH_HXLR"/>
    <property type="match status" value="1"/>
</dbReference>
<keyword evidence="1" id="KW-0805">Transcription regulation</keyword>
<gene>
    <name evidence="5" type="ORF">FXV77_09320</name>
</gene>
<evidence type="ECO:0000256" key="3">
    <source>
        <dbReference type="ARBA" id="ARBA00023163"/>
    </source>
</evidence>
<dbReference type="Gene3D" id="1.10.10.10">
    <property type="entry name" value="Winged helix-like DNA-binding domain superfamily/Winged helix DNA-binding domain"/>
    <property type="match status" value="1"/>
</dbReference>
<evidence type="ECO:0000256" key="1">
    <source>
        <dbReference type="ARBA" id="ARBA00023015"/>
    </source>
</evidence>
<reference evidence="5 6" key="1">
    <citation type="submission" date="2019-08" db="EMBL/GenBank/DDBJ databases">
        <title>Phlebobacter frassis gen. nov. sp. nov., a new member of family Sphingobacteriaceae isolated from sand fly rearing media.</title>
        <authorList>
            <person name="Kakumanu M.L."/>
            <person name="Marayati B.F."/>
            <person name="Wada-Katsumata A."/>
            <person name="Wasserberg G."/>
            <person name="Schal C."/>
            <person name="Apperson C.S."/>
            <person name="Ponnusamy L."/>
        </authorList>
    </citation>
    <scope>NUCLEOTIDE SEQUENCE [LARGE SCALE GENOMIC DNA]</scope>
    <source>
        <strain evidence="5 6">SSI9</strain>
    </source>
</reference>
<evidence type="ECO:0000256" key="2">
    <source>
        <dbReference type="ARBA" id="ARBA00023125"/>
    </source>
</evidence>
<name>A0A5D4HA25_9SPHI</name>
<dbReference type="AlphaFoldDB" id="A0A5D4HA25"/>
<dbReference type="EMBL" id="VTAV01000004">
    <property type="protein sequence ID" value="TYR36689.1"/>
    <property type="molecule type" value="Genomic_DNA"/>
</dbReference>
<keyword evidence="3" id="KW-0804">Transcription</keyword>
<keyword evidence="6" id="KW-1185">Reference proteome</keyword>